<dbReference type="EMBL" id="BAAAHE010000049">
    <property type="protein sequence ID" value="GAA0636312.1"/>
    <property type="molecule type" value="Genomic_DNA"/>
</dbReference>
<accession>A0ABN1HB45</accession>
<comment type="similarity">
    <text evidence="1">Belongs to the thioesterase PaaI family.</text>
</comment>
<gene>
    <name evidence="4" type="ORF">GCM10009547_45750</name>
</gene>
<dbReference type="SUPFAM" id="SSF54637">
    <property type="entry name" value="Thioesterase/thiol ester dehydrase-isomerase"/>
    <property type="match status" value="1"/>
</dbReference>
<name>A0ABN1HB45_9ACTN</name>
<dbReference type="RefSeq" id="WP_344609190.1">
    <property type="nucleotide sequence ID" value="NZ_BAAAHE010000049.1"/>
</dbReference>
<dbReference type="NCBIfam" id="TIGR00369">
    <property type="entry name" value="unchar_dom_1"/>
    <property type="match status" value="1"/>
</dbReference>
<dbReference type="Gene3D" id="3.10.129.10">
    <property type="entry name" value="Hotdog Thioesterase"/>
    <property type="match status" value="1"/>
</dbReference>
<dbReference type="Pfam" id="PF03061">
    <property type="entry name" value="4HBT"/>
    <property type="match status" value="1"/>
</dbReference>
<dbReference type="CDD" id="cd03443">
    <property type="entry name" value="PaaI_thioesterase"/>
    <property type="match status" value="1"/>
</dbReference>
<dbReference type="InterPro" id="IPR029069">
    <property type="entry name" value="HotDog_dom_sf"/>
</dbReference>
<organism evidence="4 5">
    <name type="scientific">Sporichthya brevicatena</name>
    <dbReference type="NCBI Taxonomy" id="171442"/>
    <lineage>
        <taxon>Bacteria</taxon>
        <taxon>Bacillati</taxon>
        <taxon>Actinomycetota</taxon>
        <taxon>Actinomycetes</taxon>
        <taxon>Sporichthyales</taxon>
        <taxon>Sporichthyaceae</taxon>
        <taxon>Sporichthya</taxon>
    </lineage>
</organism>
<comment type="caution">
    <text evidence="4">The sequence shown here is derived from an EMBL/GenBank/DDBJ whole genome shotgun (WGS) entry which is preliminary data.</text>
</comment>
<dbReference type="PANTHER" id="PTHR21660:SF1">
    <property type="entry name" value="ACYL-COENZYME A THIOESTERASE 13"/>
    <property type="match status" value="1"/>
</dbReference>
<proteinExistence type="inferred from homology"/>
<dbReference type="InterPro" id="IPR003736">
    <property type="entry name" value="PAAI_dom"/>
</dbReference>
<protein>
    <submittedName>
        <fullName evidence="4">PaaI family thioesterase</fullName>
    </submittedName>
</protein>
<keyword evidence="2" id="KW-0378">Hydrolase</keyword>
<reference evidence="4 5" key="1">
    <citation type="journal article" date="2019" name="Int. J. Syst. Evol. Microbiol.">
        <title>The Global Catalogue of Microorganisms (GCM) 10K type strain sequencing project: providing services to taxonomists for standard genome sequencing and annotation.</title>
        <authorList>
            <consortium name="The Broad Institute Genomics Platform"/>
            <consortium name="The Broad Institute Genome Sequencing Center for Infectious Disease"/>
            <person name="Wu L."/>
            <person name="Ma J."/>
        </authorList>
    </citation>
    <scope>NUCLEOTIDE SEQUENCE [LARGE SCALE GENOMIC DNA]</scope>
    <source>
        <strain evidence="4 5">JCM 10671</strain>
    </source>
</reference>
<dbReference type="Proteomes" id="UP001500957">
    <property type="component" value="Unassembled WGS sequence"/>
</dbReference>
<dbReference type="PANTHER" id="PTHR21660">
    <property type="entry name" value="THIOESTERASE SUPERFAMILY MEMBER-RELATED"/>
    <property type="match status" value="1"/>
</dbReference>
<evidence type="ECO:0000313" key="5">
    <source>
        <dbReference type="Proteomes" id="UP001500957"/>
    </source>
</evidence>
<evidence type="ECO:0000256" key="2">
    <source>
        <dbReference type="ARBA" id="ARBA00022801"/>
    </source>
</evidence>
<evidence type="ECO:0000256" key="1">
    <source>
        <dbReference type="ARBA" id="ARBA00008324"/>
    </source>
</evidence>
<dbReference type="InterPro" id="IPR006683">
    <property type="entry name" value="Thioestr_dom"/>
</dbReference>
<feature type="domain" description="Thioesterase" evidence="3">
    <location>
        <begin position="54"/>
        <end position="122"/>
    </location>
</feature>
<sequence length="149" mass="15971">MTTFTPRDPAYAETVRTSFAKQGFMATLKAELLSVEPGRVEVGVENWPGLQQQHGFVHAGVTTTLLDNACGYAAISLKPPGIEVLTIELKVNLLNPGRGERMVAVGQVVKDGRQVTVVQADAYGIQADGSRIHVATMLASMMAFDLSRA</sequence>
<evidence type="ECO:0000259" key="3">
    <source>
        <dbReference type="Pfam" id="PF03061"/>
    </source>
</evidence>
<evidence type="ECO:0000313" key="4">
    <source>
        <dbReference type="EMBL" id="GAA0636312.1"/>
    </source>
</evidence>
<keyword evidence="5" id="KW-1185">Reference proteome</keyword>
<dbReference type="InterPro" id="IPR039298">
    <property type="entry name" value="ACOT13"/>
</dbReference>